<evidence type="ECO:0000313" key="2">
    <source>
        <dbReference type="Proteomes" id="UP001148737"/>
    </source>
</evidence>
<reference evidence="1" key="1">
    <citation type="submission" date="2022-07" db="EMBL/GenBank/DDBJ databases">
        <title>Genome Sequence of Lecanicillium saksenae.</title>
        <authorList>
            <person name="Buettner E."/>
        </authorList>
    </citation>
    <scope>NUCLEOTIDE SEQUENCE</scope>
    <source>
        <strain evidence="1">VT-O1</strain>
    </source>
</reference>
<name>A0ACC1R8B5_9HYPO</name>
<comment type="caution">
    <text evidence="1">The sequence shown here is derived from an EMBL/GenBank/DDBJ whole genome shotgun (WGS) entry which is preliminary data.</text>
</comment>
<organism evidence="1 2">
    <name type="scientific">Lecanicillium saksenae</name>
    <dbReference type="NCBI Taxonomy" id="468837"/>
    <lineage>
        <taxon>Eukaryota</taxon>
        <taxon>Fungi</taxon>
        <taxon>Dikarya</taxon>
        <taxon>Ascomycota</taxon>
        <taxon>Pezizomycotina</taxon>
        <taxon>Sordariomycetes</taxon>
        <taxon>Hypocreomycetidae</taxon>
        <taxon>Hypocreales</taxon>
        <taxon>Cordycipitaceae</taxon>
        <taxon>Lecanicillium</taxon>
    </lineage>
</organism>
<proteinExistence type="predicted"/>
<keyword evidence="2" id="KW-1185">Reference proteome</keyword>
<sequence length="263" mass="29562">MVATTQLSLIAKGHGRMLAYGDTLAAPQLWARHAQYHARVLSLANASIMATAREEALEWIIHLPRPTLGFDKAARFPTSQSPFQPQQRIIQVELTQLRHQIATGPLSNDRIVLPLILALFNRLTGVDVTAWVEKASTDGALFEALGRIHHDVVWLYALLVLPRTAMLDWARTQEPVTAATSDEDEFDSHCAFYRNRLLSQLRRVYSTLNYSQSLNWPLIVAGVACTGDLKEEQEFIDGCLYDNWQLPTGTGCIIRAIEKLPRF</sequence>
<dbReference type="EMBL" id="JANAKD010000001">
    <property type="protein sequence ID" value="KAJ3499819.1"/>
    <property type="molecule type" value="Genomic_DNA"/>
</dbReference>
<evidence type="ECO:0000313" key="1">
    <source>
        <dbReference type="EMBL" id="KAJ3499819.1"/>
    </source>
</evidence>
<dbReference type="Proteomes" id="UP001148737">
    <property type="component" value="Unassembled WGS sequence"/>
</dbReference>
<gene>
    <name evidence="1" type="ORF">NLG97_g28</name>
</gene>
<accession>A0ACC1R8B5</accession>
<protein>
    <submittedName>
        <fullName evidence="1">Uncharacterized protein</fullName>
    </submittedName>
</protein>